<keyword evidence="3 6" id="KW-0812">Transmembrane</keyword>
<evidence type="ECO:0000313" key="9">
    <source>
        <dbReference type="Proteomes" id="UP001209540"/>
    </source>
</evidence>
<evidence type="ECO:0000259" key="7">
    <source>
        <dbReference type="Pfam" id="PF02656"/>
    </source>
</evidence>
<evidence type="ECO:0000256" key="3">
    <source>
        <dbReference type="ARBA" id="ARBA00022692"/>
    </source>
</evidence>
<evidence type="ECO:0000256" key="6">
    <source>
        <dbReference type="SAM" id="Phobius"/>
    </source>
</evidence>
<name>A0AAD5PJD7_9FUNG</name>
<sequence length="160" mass="18237">MSSTAVETGHRNNTPFILCNNHHCSEKFKYTDWVIHTKVDGPDPRDHFASERTFLSWLRTGMTLALIGFMTLLDIRQLLAPSKGLPWSYEVVPNKQRILAYVFIGLGLASVLVSVMIYFRNQYRIVNRLLHVGHGWAGYSMALMIMLFVCFVMVVALTEA</sequence>
<feature type="transmembrane region" description="Helical" evidence="6">
    <location>
        <begin position="139"/>
        <end position="158"/>
    </location>
</feature>
<feature type="transmembrane region" description="Helical" evidence="6">
    <location>
        <begin position="98"/>
        <end position="119"/>
    </location>
</feature>
<dbReference type="GO" id="GO:0005886">
    <property type="term" value="C:plasma membrane"/>
    <property type="evidence" value="ECO:0007669"/>
    <property type="project" value="UniProtKB-SubCell"/>
</dbReference>
<dbReference type="Pfam" id="PF02656">
    <property type="entry name" value="DUF202"/>
    <property type="match status" value="1"/>
</dbReference>
<evidence type="ECO:0000256" key="2">
    <source>
        <dbReference type="ARBA" id="ARBA00022475"/>
    </source>
</evidence>
<keyword evidence="5 6" id="KW-0472">Membrane</keyword>
<accession>A0AAD5PJD7</accession>
<reference evidence="8" key="1">
    <citation type="journal article" date="2022" name="IScience">
        <title>Evolution of zygomycete secretomes and the origins of terrestrial fungal ecologies.</title>
        <authorList>
            <person name="Chang Y."/>
            <person name="Wang Y."/>
            <person name="Mondo S."/>
            <person name="Ahrendt S."/>
            <person name="Andreopoulos W."/>
            <person name="Barry K."/>
            <person name="Beard J."/>
            <person name="Benny G.L."/>
            <person name="Blankenship S."/>
            <person name="Bonito G."/>
            <person name="Cuomo C."/>
            <person name="Desiro A."/>
            <person name="Gervers K.A."/>
            <person name="Hundley H."/>
            <person name="Kuo A."/>
            <person name="LaButti K."/>
            <person name="Lang B.F."/>
            <person name="Lipzen A."/>
            <person name="O'Donnell K."/>
            <person name="Pangilinan J."/>
            <person name="Reynolds N."/>
            <person name="Sandor L."/>
            <person name="Smith M.E."/>
            <person name="Tsang A."/>
            <person name="Grigoriev I.V."/>
            <person name="Stajich J.E."/>
            <person name="Spatafora J.W."/>
        </authorList>
    </citation>
    <scope>NUCLEOTIDE SEQUENCE</scope>
    <source>
        <strain evidence="8">RSA 2281</strain>
    </source>
</reference>
<evidence type="ECO:0000256" key="1">
    <source>
        <dbReference type="ARBA" id="ARBA00004651"/>
    </source>
</evidence>
<keyword evidence="9" id="KW-1185">Reference proteome</keyword>
<comment type="caution">
    <text evidence="8">The sequence shown here is derived from an EMBL/GenBank/DDBJ whole genome shotgun (WGS) entry which is preliminary data.</text>
</comment>
<feature type="domain" description="DUF202" evidence="7">
    <location>
        <begin position="45"/>
        <end position="122"/>
    </location>
</feature>
<reference evidence="8" key="2">
    <citation type="submission" date="2023-02" db="EMBL/GenBank/DDBJ databases">
        <authorList>
            <consortium name="DOE Joint Genome Institute"/>
            <person name="Mondo S.J."/>
            <person name="Chang Y."/>
            <person name="Wang Y."/>
            <person name="Ahrendt S."/>
            <person name="Andreopoulos W."/>
            <person name="Barry K."/>
            <person name="Beard J."/>
            <person name="Benny G.L."/>
            <person name="Blankenship S."/>
            <person name="Bonito G."/>
            <person name="Cuomo C."/>
            <person name="Desiro A."/>
            <person name="Gervers K.A."/>
            <person name="Hundley H."/>
            <person name="Kuo A."/>
            <person name="LaButti K."/>
            <person name="Lang B.F."/>
            <person name="Lipzen A."/>
            <person name="O'Donnell K."/>
            <person name="Pangilinan J."/>
            <person name="Reynolds N."/>
            <person name="Sandor L."/>
            <person name="Smith M.W."/>
            <person name="Tsang A."/>
            <person name="Grigoriev I.V."/>
            <person name="Stajich J.E."/>
            <person name="Spatafora J.W."/>
        </authorList>
    </citation>
    <scope>NUCLEOTIDE SEQUENCE</scope>
    <source>
        <strain evidence="8">RSA 2281</strain>
    </source>
</reference>
<dbReference type="InterPro" id="IPR003807">
    <property type="entry name" value="DUF202"/>
</dbReference>
<dbReference type="Proteomes" id="UP001209540">
    <property type="component" value="Unassembled WGS sequence"/>
</dbReference>
<keyword evidence="4 6" id="KW-1133">Transmembrane helix</keyword>
<feature type="transmembrane region" description="Helical" evidence="6">
    <location>
        <begin position="54"/>
        <end position="73"/>
    </location>
</feature>
<protein>
    <recommendedName>
        <fullName evidence="7">DUF202 domain-containing protein</fullName>
    </recommendedName>
</protein>
<dbReference type="AlphaFoldDB" id="A0AAD5PJD7"/>
<dbReference type="PANTHER" id="PTHR34187:SF2">
    <property type="entry name" value="DUF202 DOMAIN-CONTAINING PROTEIN"/>
    <property type="match status" value="1"/>
</dbReference>
<evidence type="ECO:0000256" key="4">
    <source>
        <dbReference type="ARBA" id="ARBA00022989"/>
    </source>
</evidence>
<evidence type="ECO:0000313" key="8">
    <source>
        <dbReference type="EMBL" id="KAI9276720.1"/>
    </source>
</evidence>
<evidence type="ECO:0000256" key="5">
    <source>
        <dbReference type="ARBA" id="ARBA00023136"/>
    </source>
</evidence>
<dbReference type="EMBL" id="JAIXMP010000002">
    <property type="protein sequence ID" value="KAI9276720.1"/>
    <property type="molecule type" value="Genomic_DNA"/>
</dbReference>
<keyword evidence="2" id="KW-1003">Cell membrane</keyword>
<proteinExistence type="predicted"/>
<organism evidence="8 9">
    <name type="scientific">Phascolomyces articulosus</name>
    <dbReference type="NCBI Taxonomy" id="60185"/>
    <lineage>
        <taxon>Eukaryota</taxon>
        <taxon>Fungi</taxon>
        <taxon>Fungi incertae sedis</taxon>
        <taxon>Mucoromycota</taxon>
        <taxon>Mucoromycotina</taxon>
        <taxon>Mucoromycetes</taxon>
        <taxon>Mucorales</taxon>
        <taxon>Lichtheimiaceae</taxon>
        <taxon>Phascolomyces</taxon>
    </lineage>
</organism>
<gene>
    <name evidence="8" type="ORF">BDA99DRAFT_493953</name>
</gene>
<dbReference type="InterPro" id="IPR052053">
    <property type="entry name" value="IM_YidH-like"/>
</dbReference>
<dbReference type="PANTHER" id="PTHR34187">
    <property type="entry name" value="FGR18P"/>
    <property type="match status" value="1"/>
</dbReference>
<comment type="subcellular location">
    <subcellularLocation>
        <location evidence="1">Cell membrane</location>
        <topology evidence="1">Multi-pass membrane protein</topology>
    </subcellularLocation>
</comment>